<dbReference type="AlphaFoldDB" id="A0A8S2RTW1"/>
<evidence type="ECO:0000313" key="2">
    <source>
        <dbReference type="EMBL" id="CAF4185832.1"/>
    </source>
</evidence>
<dbReference type="PANTHER" id="PTHR48421">
    <property type="entry name" value="MYCBP-ASSOCIATED PROTEIN"/>
    <property type="match status" value="1"/>
</dbReference>
<evidence type="ECO:0000256" key="1">
    <source>
        <dbReference type="SAM" id="MobiDB-lite"/>
    </source>
</evidence>
<protein>
    <submittedName>
        <fullName evidence="2">Uncharacterized protein</fullName>
    </submittedName>
</protein>
<organism evidence="2 3">
    <name type="scientific">Rotaria magnacalcarata</name>
    <dbReference type="NCBI Taxonomy" id="392030"/>
    <lineage>
        <taxon>Eukaryota</taxon>
        <taxon>Metazoa</taxon>
        <taxon>Spiralia</taxon>
        <taxon>Gnathifera</taxon>
        <taxon>Rotifera</taxon>
        <taxon>Eurotatoria</taxon>
        <taxon>Bdelloidea</taxon>
        <taxon>Philodinida</taxon>
        <taxon>Philodinidae</taxon>
        <taxon>Rotaria</taxon>
    </lineage>
</organism>
<dbReference type="EMBL" id="CAJOBI010015940">
    <property type="protein sequence ID" value="CAF4185832.1"/>
    <property type="molecule type" value="Genomic_DNA"/>
</dbReference>
<name>A0A8S2RTW1_9BILA</name>
<evidence type="ECO:0000313" key="3">
    <source>
        <dbReference type="Proteomes" id="UP000676336"/>
    </source>
</evidence>
<feature type="region of interest" description="Disordered" evidence="1">
    <location>
        <begin position="391"/>
        <end position="461"/>
    </location>
</feature>
<feature type="compositionally biased region" description="Basic and acidic residues" evidence="1">
    <location>
        <begin position="400"/>
        <end position="415"/>
    </location>
</feature>
<sequence>PLIQNGKNRRLHSEFWTQQQLIGSDDTGIHTTLTRTEAGLPPPFETIGKPTVGLLETGIDLTHKNTQSLSKREWFQSEYLEQRVNQLNPYMQEIVPHKADLSSLQIIGQNTSRLKSQQKIDIEIHVFEKANERDKQYEEEITDNIQLNDDDKENENFGDTFNDMPDIIDAPIMGPALKIDTFVFQQMPNIDENEELDFMYEIRVQFDSQVNQRVTRMVEIKNVGTTVFYYEWQLKPYTKPFDIVNSKTQRFYFDNRTKPVFQHYESPFNSTVVPNFEKDKWNLSIETLRYKILLFDEDNPNKQIFLEQLNQAVNQLTLQPIAPSEQTTYIVCYDIMNQFVDAFVDTMVNVHQKLRIPEPASESYPDIDMYGYEFESWKKFFEYTKQQADEKRAKSAGTGGKDKKAAAVGKVERGKSPKRSPAPSQAASAVGKRAAASGTASQLTKRPSFISPAKPDKEHAQLTPEQLDERFKLSQGAYLPIYTLLCHTFDRLEQALDDLSEKSPSNNENTIYSQLATSIQNQSLNILDILKDELTRNVTTVDVDKFY</sequence>
<dbReference type="InterPro" id="IPR032707">
    <property type="entry name" value="MYCBPAP"/>
</dbReference>
<gene>
    <name evidence="2" type="ORF">SMN809_LOCUS21228</name>
</gene>
<dbReference type="PANTHER" id="PTHR48421:SF1">
    <property type="entry name" value="MYCBP-ASSOCIATED PROTEIN"/>
    <property type="match status" value="1"/>
</dbReference>
<proteinExistence type="predicted"/>
<accession>A0A8S2RTW1</accession>
<dbReference type="Pfam" id="PF14646">
    <property type="entry name" value="MYCBPAP"/>
    <property type="match status" value="1"/>
</dbReference>
<reference evidence="2" key="1">
    <citation type="submission" date="2021-02" db="EMBL/GenBank/DDBJ databases">
        <authorList>
            <person name="Nowell W R."/>
        </authorList>
    </citation>
    <scope>NUCLEOTIDE SEQUENCE</scope>
</reference>
<feature type="non-terminal residue" evidence="2">
    <location>
        <position position="1"/>
    </location>
</feature>
<feature type="compositionally biased region" description="Low complexity" evidence="1">
    <location>
        <begin position="424"/>
        <end position="437"/>
    </location>
</feature>
<dbReference type="Proteomes" id="UP000676336">
    <property type="component" value="Unassembled WGS sequence"/>
</dbReference>
<comment type="caution">
    <text evidence="2">The sequence shown here is derived from an EMBL/GenBank/DDBJ whole genome shotgun (WGS) entry which is preliminary data.</text>
</comment>